<accession>A0A2P4YJC1</accession>
<dbReference type="OrthoDB" id="127931at2759"/>
<comment type="caution">
    <text evidence="1">The sequence shown here is derived from an EMBL/GenBank/DDBJ whole genome shotgun (WGS) entry which is preliminary data.</text>
</comment>
<gene>
    <name evidence="1" type="ORF">PHPALM_4651</name>
</gene>
<dbReference type="AlphaFoldDB" id="A0A2P4YJC1"/>
<evidence type="ECO:0000313" key="1">
    <source>
        <dbReference type="EMBL" id="POM77897.1"/>
    </source>
</evidence>
<keyword evidence="2" id="KW-1185">Reference proteome</keyword>
<reference evidence="1 2" key="1">
    <citation type="journal article" date="2017" name="Genome Biol. Evol.">
        <title>Phytophthora megakarya and P. palmivora, closely related causal agents of cacao black pod rot, underwent increases in genome sizes and gene numbers by different mechanisms.</title>
        <authorList>
            <person name="Ali S.S."/>
            <person name="Shao J."/>
            <person name="Lary D.J."/>
            <person name="Kronmiller B."/>
            <person name="Shen D."/>
            <person name="Strem M.D."/>
            <person name="Amoako-Attah I."/>
            <person name="Akrofi A.Y."/>
            <person name="Begoude B.A."/>
            <person name="Ten Hoopen G.M."/>
            <person name="Coulibaly K."/>
            <person name="Kebe B.I."/>
            <person name="Melnick R.L."/>
            <person name="Guiltinan M.J."/>
            <person name="Tyler B.M."/>
            <person name="Meinhardt L.W."/>
            <person name="Bailey B.A."/>
        </authorList>
    </citation>
    <scope>NUCLEOTIDE SEQUENCE [LARGE SCALE GENOMIC DNA]</scope>
    <source>
        <strain evidence="2">sbr112.9</strain>
    </source>
</reference>
<organism evidence="1 2">
    <name type="scientific">Phytophthora palmivora</name>
    <dbReference type="NCBI Taxonomy" id="4796"/>
    <lineage>
        <taxon>Eukaryota</taxon>
        <taxon>Sar</taxon>
        <taxon>Stramenopiles</taxon>
        <taxon>Oomycota</taxon>
        <taxon>Peronosporomycetes</taxon>
        <taxon>Peronosporales</taxon>
        <taxon>Peronosporaceae</taxon>
        <taxon>Phytophthora</taxon>
    </lineage>
</organism>
<protein>
    <submittedName>
        <fullName evidence="1">Uncharacterized protein</fullName>
    </submittedName>
</protein>
<name>A0A2P4YJC1_9STRA</name>
<dbReference type="Proteomes" id="UP000237271">
    <property type="component" value="Unassembled WGS sequence"/>
</dbReference>
<evidence type="ECO:0000313" key="2">
    <source>
        <dbReference type="Proteomes" id="UP000237271"/>
    </source>
</evidence>
<dbReference type="EMBL" id="NCKW01002266">
    <property type="protein sequence ID" value="POM77897.1"/>
    <property type="molecule type" value="Genomic_DNA"/>
</dbReference>
<sequence length="166" mass="18273">MGMPWLEKHEHWIDWRDKGIGASRTAVSDRALVTDTNGLTSFERVIALIQNQAIVSNNSTCSQASVWFQLAVALDHFGNNGTGASLDRSQDLRGIGKGTADGYTDRDVQALKNLSVRYVRWPTVAERRKTFHEREAVGFAGCVGFIGGTTIPLTQNPVIDGECFFD</sequence>
<proteinExistence type="predicted"/>